<keyword evidence="2" id="KW-1185">Reference proteome</keyword>
<dbReference type="Proteomes" id="UP000297693">
    <property type="component" value="Unassembled WGS sequence"/>
</dbReference>
<dbReference type="AlphaFoldDB" id="A0A4R9K952"/>
<comment type="caution">
    <text evidence="1">The sequence shown here is derived from an EMBL/GenBank/DDBJ whole genome shotgun (WGS) entry which is preliminary data.</text>
</comment>
<organism evidence="1 2">
    <name type="scientific">Leptospira ognonensis</name>
    <dbReference type="NCBI Taxonomy" id="2484945"/>
    <lineage>
        <taxon>Bacteria</taxon>
        <taxon>Pseudomonadati</taxon>
        <taxon>Spirochaetota</taxon>
        <taxon>Spirochaetia</taxon>
        <taxon>Leptospirales</taxon>
        <taxon>Leptospiraceae</taxon>
        <taxon>Leptospira</taxon>
    </lineage>
</organism>
<evidence type="ECO:0000313" key="2">
    <source>
        <dbReference type="Proteomes" id="UP000297693"/>
    </source>
</evidence>
<gene>
    <name evidence="1" type="ORF">EHQ58_04920</name>
</gene>
<dbReference type="RefSeq" id="WP_135622743.1">
    <property type="nucleotide sequence ID" value="NZ_RQGD01000014.1"/>
</dbReference>
<evidence type="ECO:0000313" key="1">
    <source>
        <dbReference type="EMBL" id="TGL61950.1"/>
    </source>
</evidence>
<evidence type="ECO:0008006" key="3">
    <source>
        <dbReference type="Google" id="ProtNLM"/>
    </source>
</evidence>
<name>A0A4R9K952_9LEPT</name>
<sequence length="59" mass="6870">MKPEKIAKHLKTGNLYEILGEAKNCTNGPTDGQTMMIYKNETLVFVREKNEFYEKFTIL</sequence>
<protein>
    <recommendedName>
        <fullName evidence="3">DUF1653 domain-containing protein</fullName>
    </recommendedName>
</protein>
<proteinExistence type="predicted"/>
<dbReference type="EMBL" id="RQGD01000014">
    <property type="protein sequence ID" value="TGL61950.1"/>
    <property type="molecule type" value="Genomic_DNA"/>
</dbReference>
<accession>A0A4R9K952</accession>
<dbReference type="OrthoDB" id="332220at2"/>
<reference evidence="1" key="1">
    <citation type="journal article" date="2019" name="PLoS Negl. Trop. Dis.">
        <title>Revisiting the worldwide diversity of Leptospira species in the environment.</title>
        <authorList>
            <person name="Vincent A.T."/>
            <person name="Schiettekatte O."/>
            <person name="Bourhy P."/>
            <person name="Veyrier F.J."/>
            <person name="Picardeau M."/>
        </authorList>
    </citation>
    <scope>NUCLEOTIDE SEQUENCE [LARGE SCALE GENOMIC DNA]</scope>
    <source>
        <strain evidence="1">201702476</strain>
    </source>
</reference>